<name>A0A1M6PVB4_9FIRM</name>
<keyword evidence="4 8" id="KW-0812">Transmembrane</keyword>
<sequence>MENVQYDEISLRELIEIILKQKNIIIGITIVSLLISFVVSFFVLDPVYEAKAVLMASQVTDKIRPIQKIEGIEGILDTISKYPQLTIETYKQQIKNPVILDEIIKELNLDKKGITRDSLANMIRLETIKDTNLITIKVQNTDKELATKIANTLSKKFIAFISEIVKEQANKSSNFISKQLEVEKAKLDKALLEYKNFLSQPRGVKELEKEIDSKLTLLTDYKTTLTTENVNELQLRAKLKQAQEELKNTEEKIKLNKSLSDEPYMAQVVNEKTQSTSTGLFNVTVTVEEKNDNYYSLKSQISKLKISLAESLAKQEKLKSEIEKVQKELETLQGELAEKKHKENLILRKVNIAQSTYDAFTKKLEEARIAQSSTIADSSIIIVSPAVDPIKPISPKKALNLAIAGVLGIMLGIFIAFFREYWKNSAVEKVSS</sequence>
<dbReference type="GO" id="GO:0004713">
    <property type="term" value="F:protein tyrosine kinase activity"/>
    <property type="evidence" value="ECO:0007669"/>
    <property type="project" value="TreeGrafter"/>
</dbReference>
<evidence type="ECO:0000256" key="1">
    <source>
        <dbReference type="ARBA" id="ARBA00004651"/>
    </source>
</evidence>
<dbReference type="Pfam" id="PF13807">
    <property type="entry name" value="GNVR"/>
    <property type="match status" value="1"/>
</dbReference>
<accession>A0A1M6PVB4</accession>
<feature type="coiled-coil region" evidence="7">
    <location>
        <begin position="204"/>
        <end position="259"/>
    </location>
</feature>
<keyword evidence="3" id="KW-1003">Cell membrane</keyword>
<evidence type="ECO:0000256" key="4">
    <source>
        <dbReference type="ARBA" id="ARBA00022692"/>
    </source>
</evidence>
<organism evidence="11 12">
    <name type="scientific">Caminicella sporogenes DSM 14501</name>
    <dbReference type="NCBI Taxonomy" id="1121266"/>
    <lineage>
        <taxon>Bacteria</taxon>
        <taxon>Bacillati</taxon>
        <taxon>Bacillota</taxon>
        <taxon>Clostridia</taxon>
        <taxon>Peptostreptococcales</taxon>
        <taxon>Caminicellaceae</taxon>
        <taxon>Caminicella</taxon>
    </lineage>
</organism>
<keyword evidence="7" id="KW-0175">Coiled coil</keyword>
<feature type="coiled-coil region" evidence="7">
    <location>
        <begin position="308"/>
        <end position="342"/>
    </location>
</feature>
<comment type="subcellular location">
    <subcellularLocation>
        <location evidence="1">Cell membrane</location>
        <topology evidence="1">Multi-pass membrane protein</topology>
    </subcellularLocation>
</comment>
<protein>
    <submittedName>
        <fullName evidence="11">Uncharacterized protein involved in exopolysaccharide biosynthesis</fullName>
    </submittedName>
</protein>
<evidence type="ECO:0000259" key="10">
    <source>
        <dbReference type="Pfam" id="PF13807"/>
    </source>
</evidence>
<dbReference type="InterPro" id="IPR050445">
    <property type="entry name" value="Bact_polysacc_biosynth/exp"/>
</dbReference>
<evidence type="ECO:0000313" key="11">
    <source>
        <dbReference type="EMBL" id="SHK11895.1"/>
    </source>
</evidence>
<gene>
    <name evidence="11" type="ORF">SAMN02745883_01328</name>
</gene>
<feature type="domain" description="Polysaccharide chain length determinant N-terminal" evidence="9">
    <location>
        <begin position="7"/>
        <end position="107"/>
    </location>
</feature>
<proteinExistence type="inferred from homology"/>
<feature type="domain" description="Tyrosine-protein kinase G-rich" evidence="10">
    <location>
        <begin position="347"/>
        <end position="420"/>
    </location>
</feature>
<reference evidence="11 12" key="1">
    <citation type="submission" date="2016-11" db="EMBL/GenBank/DDBJ databases">
        <authorList>
            <person name="Jaros S."/>
            <person name="Januszkiewicz K."/>
            <person name="Wedrychowicz H."/>
        </authorList>
    </citation>
    <scope>NUCLEOTIDE SEQUENCE [LARGE SCALE GENOMIC DNA]</scope>
    <source>
        <strain evidence="11 12">DSM 14501</strain>
    </source>
</reference>
<comment type="similarity">
    <text evidence="2">Belongs to the CpsC/CapA family.</text>
</comment>
<feature type="transmembrane region" description="Helical" evidence="8">
    <location>
        <begin position="398"/>
        <end position="418"/>
    </location>
</feature>
<dbReference type="PANTHER" id="PTHR32309">
    <property type="entry name" value="TYROSINE-PROTEIN KINASE"/>
    <property type="match status" value="1"/>
</dbReference>
<dbReference type="Pfam" id="PF02706">
    <property type="entry name" value="Wzz"/>
    <property type="match status" value="1"/>
</dbReference>
<dbReference type="GO" id="GO:0005886">
    <property type="term" value="C:plasma membrane"/>
    <property type="evidence" value="ECO:0007669"/>
    <property type="project" value="UniProtKB-SubCell"/>
</dbReference>
<dbReference type="InterPro" id="IPR003856">
    <property type="entry name" value="LPS_length_determ_N"/>
</dbReference>
<evidence type="ECO:0000256" key="5">
    <source>
        <dbReference type="ARBA" id="ARBA00022989"/>
    </source>
</evidence>
<keyword evidence="12" id="KW-1185">Reference proteome</keyword>
<keyword evidence="6 8" id="KW-0472">Membrane</keyword>
<dbReference type="STRING" id="1121266.SAMN02745883_01328"/>
<evidence type="ECO:0000256" key="2">
    <source>
        <dbReference type="ARBA" id="ARBA00006683"/>
    </source>
</evidence>
<dbReference type="PANTHER" id="PTHR32309:SF13">
    <property type="entry name" value="FERRIC ENTEROBACTIN TRANSPORT PROTEIN FEPE"/>
    <property type="match status" value="1"/>
</dbReference>
<evidence type="ECO:0000259" key="9">
    <source>
        <dbReference type="Pfam" id="PF02706"/>
    </source>
</evidence>
<evidence type="ECO:0000256" key="6">
    <source>
        <dbReference type="ARBA" id="ARBA00023136"/>
    </source>
</evidence>
<dbReference type="AlphaFoldDB" id="A0A1M6PVB4"/>
<dbReference type="Proteomes" id="UP000184082">
    <property type="component" value="Unassembled WGS sequence"/>
</dbReference>
<evidence type="ECO:0000256" key="8">
    <source>
        <dbReference type="SAM" id="Phobius"/>
    </source>
</evidence>
<dbReference type="InterPro" id="IPR032807">
    <property type="entry name" value="GNVR"/>
</dbReference>
<keyword evidence="5 8" id="KW-1133">Transmembrane helix</keyword>
<feature type="transmembrane region" description="Helical" evidence="8">
    <location>
        <begin position="24"/>
        <end position="44"/>
    </location>
</feature>
<evidence type="ECO:0000313" key="12">
    <source>
        <dbReference type="Proteomes" id="UP000184082"/>
    </source>
</evidence>
<evidence type="ECO:0000256" key="7">
    <source>
        <dbReference type="SAM" id="Coils"/>
    </source>
</evidence>
<evidence type="ECO:0000256" key="3">
    <source>
        <dbReference type="ARBA" id="ARBA00022475"/>
    </source>
</evidence>
<dbReference type="EMBL" id="FRAJ01000009">
    <property type="protein sequence ID" value="SHK11895.1"/>
    <property type="molecule type" value="Genomic_DNA"/>
</dbReference>